<sequence length="106" mass="11640">MAGYYSLSQHLIIPECLCINTDVFNGLSDEHKKAVKEAAAEAAALQRQLWAEREKASRAKVEAAGVKVNEIADKAPFQAAMKPVYDAFLEANPNLRPLVEIIQATE</sequence>
<keyword evidence="4" id="KW-0175">Coiled coil</keyword>
<evidence type="ECO:0000256" key="4">
    <source>
        <dbReference type="SAM" id="Coils"/>
    </source>
</evidence>
<name>A0A1H5UT97_9RHOB</name>
<evidence type="ECO:0000313" key="5">
    <source>
        <dbReference type="EMBL" id="SEF77427.1"/>
    </source>
</evidence>
<dbReference type="Pfam" id="PF03480">
    <property type="entry name" value="DctP"/>
    <property type="match status" value="1"/>
</dbReference>
<dbReference type="Proteomes" id="UP000236742">
    <property type="component" value="Unassembled WGS sequence"/>
</dbReference>
<evidence type="ECO:0000256" key="1">
    <source>
        <dbReference type="ARBA" id="ARBA00004418"/>
    </source>
</evidence>
<keyword evidence="6" id="KW-1185">Reference proteome</keyword>
<keyword evidence="3" id="KW-0574">Periplasm</keyword>
<dbReference type="Gene3D" id="3.40.190.170">
    <property type="entry name" value="Bacterial extracellular solute-binding protein, family 7"/>
    <property type="match status" value="1"/>
</dbReference>
<feature type="coiled-coil region" evidence="4">
    <location>
        <begin position="28"/>
        <end position="55"/>
    </location>
</feature>
<reference evidence="5 6" key="1">
    <citation type="submission" date="2016-10" db="EMBL/GenBank/DDBJ databases">
        <authorList>
            <person name="de Groot N.N."/>
        </authorList>
    </citation>
    <scope>NUCLEOTIDE SEQUENCE [LARGE SCALE GENOMIC DNA]</scope>
    <source>
        <strain evidence="5 6">DSM 23413</strain>
    </source>
</reference>
<dbReference type="PANTHER" id="PTHR33376:SF2">
    <property type="entry name" value="DICARBOXYLATE-BINDING PERIPLASMIC PROTEIN"/>
    <property type="match status" value="1"/>
</dbReference>
<dbReference type="GO" id="GO:0042597">
    <property type="term" value="C:periplasmic space"/>
    <property type="evidence" value="ECO:0007669"/>
    <property type="project" value="UniProtKB-SubCell"/>
</dbReference>
<protein>
    <submittedName>
        <fullName evidence="5">Extracellular solute-binding protein, family 7</fullName>
    </submittedName>
</protein>
<dbReference type="InterPro" id="IPR038404">
    <property type="entry name" value="TRAP_DctP_sf"/>
</dbReference>
<dbReference type="GO" id="GO:0030246">
    <property type="term" value="F:carbohydrate binding"/>
    <property type="evidence" value="ECO:0007669"/>
    <property type="project" value="TreeGrafter"/>
</dbReference>
<accession>A0A1H5UT97</accession>
<keyword evidence="2" id="KW-0732">Signal</keyword>
<evidence type="ECO:0000313" key="6">
    <source>
        <dbReference type="Proteomes" id="UP000236742"/>
    </source>
</evidence>
<evidence type="ECO:0000256" key="2">
    <source>
        <dbReference type="ARBA" id="ARBA00022729"/>
    </source>
</evidence>
<dbReference type="EMBL" id="FNVD01000004">
    <property type="protein sequence ID" value="SEF77427.1"/>
    <property type="molecule type" value="Genomic_DNA"/>
</dbReference>
<comment type="subcellular location">
    <subcellularLocation>
        <location evidence="1">Periplasm</location>
    </subcellularLocation>
</comment>
<evidence type="ECO:0000256" key="3">
    <source>
        <dbReference type="ARBA" id="ARBA00022764"/>
    </source>
</evidence>
<dbReference type="AlphaFoldDB" id="A0A1H5UT97"/>
<gene>
    <name evidence="5" type="ORF">SAMN05421751_104222</name>
</gene>
<dbReference type="InterPro" id="IPR018389">
    <property type="entry name" value="DctP_fam"/>
</dbReference>
<organism evidence="5 6">
    <name type="scientific">Jhaorihella thermophila</name>
    <dbReference type="NCBI Taxonomy" id="488547"/>
    <lineage>
        <taxon>Bacteria</taxon>
        <taxon>Pseudomonadati</taxon>
        <taxon>Pseudomonadota</taxon>
        <taxon>Alphaproteobacteria</taxon>
        <taxon>Rhodobacterales</taxon>
        <taxon>Paracoccaceae</taxon>
        <taxon>Jhaorihella</taxon>
    </lineage>
</organism>
<dbReference type="PANTHER" id="PTHR33376">
    <property type="match status" value="1"/>
</dbReference>
<dbReference type="GO" id="GO:0055085">
    <property type="term" value="P:transmembrane transport"/>
    <property type="evidence" value="ECO:0007669"/>
    <property type="project" value="InterPro"/>
</dbReference>
<proteinExistence type="predicted"/>